<dbReference type="EMBL" id="MTKT01005379">
    <property type="protein sequence ID" value="OWM67614.1"/>
    <property type="molecule type" value="Genomic_DNA"/>
</dbReference>
<comment type="caution">
    <text evidence="1">The sequence shown here is derived from an EMBL/GenBank/DDBJ whole genome shotgun (WGS) entry which is preliminary data.</text>
</comment>
<dbReference type="AlphaFoldDB" id="A0A218W427"/>
<accession>A0A218W427</accession>
<dbReference type="Proteomes" id="UP000197138">
    <property type="component" value="Unassembled WGS sequence"/>
</dbReference>
<evidence type="ECO:0000313" key="2">
    <source>
        <dbReference type="Proteomes" id="UP000197138"/>
    </source>
</evidence>
<sequence length="108" mass="12060">MNSRSALLRLINDCKNVRELKQIHIQLVKSLSIIESDCGFLVNRLLFNCALSSSQSLTYAANVFNSIKNPNLSAYNIMIRAFALKHDLNVFITWGICGLCPKGVRCNA</sequence>
<organism evidence="1 2">
    <name type="scientific">Punica granatum</name>
    <name type="common">Pomegranate</name>
    <dbReference type="NCBI Taxonomy" id="22663"/>
    <lineage>
        <taxon>Eukaryota</taxon>
        <taxon>Viridiplantae</taxon>
        <taxon>Streptophyta</taxon>
        <taxon>Embryophyta</taxon>
        <taxon>Tracheophyta</taxon>
        <taxon>Spermatophyta</taxon>
        <taxon>Magnoliopsida</taxon>
        <taxon>eudicotyledons</taxon>
        <taxon>Gunneridae</taxon>
        <taxon>Pentapetalae</taxon>
        <taxon>rosids</taxon>
        <taxon>malvids</taxon>
        <taxon>Myrtales</taxon>
        <taxon>Lythraceae</taxon>
        <taxon>Punica</taxon>
    </lineage>
</organism>
<reference evidence="2" key="1">
    <citation type="journal article" date="2017" name="Plant J.">
        <title>The pomegranate (Punica granatum L.) genome and the genomics of punicalagin biosynthesis.</title>
        <authorList>
            <person name="Qin G."/>
            <person name="Xu C."/>
            <person name="Ming R."/>
            <person name="Tang H."/>
            <person name="Guyot R."/>
            <person name="Kramer E.M."/>
            <person name="Hu Y."/>
            <person name="Yi X."/>
            <person name="Qi Y."/>
            <person name="Xu X."/>
            <person name="Gao Z."/>
            <person name="Pan H."/>
            <person name="Jian J."/>
            <person name="Tian Y."/>
            <person name="Yue Z."/>
            <person name="Xu Y."/>
        </authorList>
    </citation>
    <scope>NUCLEOTIDE SEQUENCE [LARGE SCALE GENOMIC DNA]</scope>
    <source>
        <strain evidence="2">cv. Dabenzi</strain>
    </source>
</reference>
<evidence type="ECO:0000313" key="1">
    <source>
        <dbReference type="EMBL" id="OWM67614.1"/>
    </source>
</evidence>
<evidence type="ECO:0008006" key="3">
    <source>
        <dbReference type="Google" id="ProtNLM"/>
    </source>
</evidence>
<gene>
    <name evidence="1" type="ORF">CDL15_Pgr024699</name>
</gene>
<protein>
    <recommendedName>
        <fullName evidence="3">Pentatricopeptide repeat-containing protein</fullName>
    </recommendedName>
</protein>
<proteinExistence type="predicted"/>
<name>A0A218W427_PUNGR</name>